<evidence type="ECO:0000313" key="3">
    <source>
        <dbReference type="Proteomes" id="UP000746160"/>
    </source>
</evidence>
<dbReference type="AlphaFoldDB" id="A0A9Q3L8F1"/>
<name>A0A9Q3L8F1_9BACT</name>
<reference evidence="2" key="1">
    <citation type="journal article" date="2021" name="Genes Genomics">
        <title>Comparative genomic analysis of Mycoplasma anatis strains.</title>
        <authorList>
            <person name="Zhou Q."/>
            <person name="Mai K."/>
            <person name="Yang D."/>
            <person name="Liu J."/>
            <person name="Yan Z."/>
            <person name="Luo C."/>
            <person name="Tan Y."/>
            <person name="Cao S."/>
            <person name="Zhou Q."/>
            <person name="Chen L."/>
            <person name="Chen F."/>
        </authorList>
    </citation>
    <scope>NUCLEOTIDE SEQUENCE</scope>
    <source>
        <strain evidence="2">DP07</strain>
    </source>
</reference>
<keyword evidence="1" id="KW-1133">Transmembrane helix</keyword>
<dbReference type="EMBL" id="JABZFG010000007">
    <property type="protein sequence ID" value="MBW0602778.1"/>
    <property type="molecule type" value="Genomic_DNA"/>
</dbReference>
<sequence>MILTIFILILLVCLYVFTTLIYRYLLTRLFRKNWFLGLYEQIYHSNTVNVPIQTEKCMKILI</sequence>
<dbReference type="Proteomes" id="UP000746160">
    <property type="component" value="Unassembled WGS sequence"/>
</dbReference>
<evidence type="ECO:0000256" key="1">
    <source>
        <dbReference type="SAM" id="Phobius"/>
    </source>
</evidence>
<organism evidence="2 3">
    <name type="scientific">Mycoplasmopsis anatis</name>
    <dbReference type="NCBI Taxonomy" id="171279"/>
    <lineage>
        <taxon>Bacteria</taxon>
        <taxon>Bacillati</taxon>
        <taxon>Mycoplasmatota</taxon>
        <taxon>Mycoplasmoidales</taxon>
        <taxon>Metamycoplasmataceae</taxon>
        <taxon>Mycoplasmopsis</taxon>
    </lineage>
</organism>
<proteinExistence type="predicted"/>
<gene>
    <name evidence="2" type="ORF">MADP07_00511</name>
</gene>
<keyword evidence="1" id="KW-0472">Membrane</keyword>
<feature type="transmembrane region" description="Helical" evidence="1">
    <location>
        <begin position="6"/>
        <end position="26"/>
    </location>
</feature>
<evidence type="ECO:0000313" key="2">
    <source>
        <dbReference type="EMBL" id="MBW0602778.1"/>
    </source>
</evidence>
<accession>A0A9Q3L8F1</accession>
<keyword evidence="1" id="KW-0812">Transmembrane</keyword>
<protein>
    <submittedName>
        <fullName evidence="2">Uncharacterized protein</fullName>
    </submittedName>
</protein>
<comment type="caution">
    <text evidence="2">The sequence shown here is derived from an EMBL/GenBank/DDBJ whole genome shotgun (WGS) entry which is preliminary data.</text>
</comment>